<proteinExistence type="predicted"/>
<accession>A0AAN8RQL3</accession>
<evidence type="ECO:0000313" key="2">
    <source>
        <dbReference type="Proteomes" id="UP001307849"/>
    </source>
</evidence>
<reference evidence="1 2" key="1">
    <citation type="submission" date="2019-10" db="EMBL/GenBank/DDBJ databases">
        <authorList>
            <person name="Palmer J.M."/>
        </authorList>
    </citation>
    <scope>NUCLEOTIDE SEQUENCE [LARGE SCALE GENOMIC DNA]</scope>
    <source>
        <strain evidence="1 2">TWF506</strain>
    </source>
</reference>
<dbReference type="AlphaFoldDB" id="A0AAN8RQL3"/>
<gene>
    <name evidence="1" type="ORF">TWF506_003686</name>
</gene>
<evidence type="ECO:0000313" key="1">
    <source>
        <dbReference type="EMBL" id="KAK6500928.1"/>
    </source>
</evidence>
<name>A0AAN8RQL3_9PEZI</name>
<dbReference type="Proteomes" id="UP001307849">
    <property type="component" value="Unassembled WGS sequence"/>
</dbReference>
<sequence length="448" mass="52703">MQQLVSELPEVAIEYGGPVIFSKQKEGRKKIVNHHKSVLQVSRRLVESKLSKRGRVKPYWAKEEETIKEADELLYNSLTVSDAEEGRIIQAIYRFFVGINTTYVFFDESDYETGFKYGLESWGPRGIAAVRVVRDFFLEQLSKIEDSSSYRRNWELGMDLDYGRPINPILPSRMILYSEFPDRIIHWIDGQYIQDPGHFHNELEEIQNFVSESLGYRVRPERWGAESLFFADADVRRSDGGNSILPPFVTSENETDFMYDQQWPWVHSDPRNKKGLPHHRSFARISGLRDFYEDVYVSRYERSRNALKYPHGHTPPFDPKASIWDLNTVAELGYCFCRWRLSRSERYQLLYDEENSENTWQALGAGCLMICEPYESDIHTDEHLLYTEYDDWDTFGRISRYKAKSRWKSREIRRGEGSIGLVGHNNKSRSSRQCKRRFILEAEIDETE</sequence>
<keyword evidence="2" id="KW-1185">Reference proteome</keyword>
<protein>
    <submittedName>
        <fullName evidence="1">Uncharacterized protein</fullName>
    </submittedName>
</protein>
<organism evidence="1 2">
    <name type="scientific">Arthrobotrys conoides</name>
    <dbReference type="NCBI Taxonomy" id="74498"/>
    <lineage>
        <taxon>Eukaryota</taxon>
        <taxon>Fungi</taxon>
        <taxon>Dikarya</taxon>
        <taxon>Ascomycota</taxon>
        <taxon>Pezizomycotina</taxon>
        <taxon>Orbiliomycetes</taxon>
        <taxon>Orbiliales</taxon>
        <taxon>Orbiliaceae</taxon>
        <taxon>Arthrobotrys</taxon>
    </lineage>
</organism>
<comment type="caution">
    <text evidence="1">The sequence shown here is derived from an EMBL/GenBank/DDBJ whole genome shotgun (WGS) entry which is preliminary data.</text>
</comment>
<dbReference type="EMBL" id="JAVHJM010000012">
    <property type="protein sequence ID" value="KAK6500928.1"/>
    <property type="molecule type" value="Genomic_DNA"/>
</dbReference>